<reference evidence="3" key="1">
    <citation type="journal article" date="2019" name="bioRxiv">
        <title>The Genome of the Zebra Mussel, Dreissena polymorpha: A Resource for Invasive Species Research.</title>
        <authorList>
            <person name="McCartney M.A."/>
            <person name="Auch B."/>
            <person name="Kono T."/>
            <person name="Mallez S."/>
            <person name="Zhang Y."/>
            <person name="Obille A."/>
            <person name="Becker A."/>
            <person name="Abrahante J.E."/>
            <person name="Garbe J."/>
            <person name="Badalamenti J.P."/>
            <person name="Herman A."/>
            <person name="Mangelson H."/>
            <person name="Liachko I."/>
            <person name="Sullivan S."/>
            <person name="Sone E.D."/>
            <person name="Koren S."/>
            <person name="Silverstein K.A.T."/>
            <person name="Beckman K.B."/>
            <person name="Gohl D.M."/>
        </authorList>
    </citation>
    <scope>NUCLEOTIDE SEQUENCE</scope>
    <source>
        <strain evidence="3">Duluth1</strain>
        <tissue evidence="3">Whole animal</tissue>
    </source>
</reference>
<dbReference type="GO" id="GO:1990414">
    <property type="term" value="P:replication-born double-strand break repair via sister chromatid exchange"/>
    <property type="evidence" value="ECO:0007669"/>
    <property type="project" value="TreeGrafter"/>
</dbReference>
<evidence type="ECO:0000313" key="4">
    <source>
        <dbReference type="Proteomes" id="UP000828390"/>
    </source>
</evidence>
<dbReference type="GO" id="GO:0071169">
    <property type="term" value="P:establishment of protein localization to chromatin"/>
    <property type="evidence" value="ECO:0007669"/>
    <property type="project" value="TreeGrafter"/>
</dbReference>
<dbReference type="PANTHER" id="PTHR21704:SF18">
    <property type="entry name" value="NIPPED-B-LIKE PROTEIN"/>
    <property type="match status" value="1"/>
</dbReference>
<organism evidence="3 4">
    <name type="scientific">Dreissena polymorpha</name>
    <name type="common">Zebra mussel</name>
    <name type="synonym">Mytilus polymorpha</name>
    <dbReference type="NCBI Taxonomy" id="45954"/>
    <lineage>
        <taxon>Eukaryota</taxon>
        <taxon>Metazoa</taxon>
        <taxon>Spiralia</taxon>
        <taxon>Lophotrochozoa</taxon>
        <taxon>Mollusca</taxon>
        <taxon>Bivalvia</taxon>
        <taxon>Autobranchia</taxon>
        <taxon>Heteroconchia</taxon>
        <taxon>Euheterodonta</taxon>
        <taxon>Imparidentia</taxon>
        <taxon>Neoheterodontei</taxon>
        <taxon>Myida</taxon>
        <taxon>Dreissenoidea</taxon>
        <taxon>Dreissenidae</taxon>
        <taxon>Dreissena</taxon>
    </lineage>
</organism>
<comment type="similarity">
    <text evidence="1">Belongs to the SCC2/Nipped-B family.</text>
</comment>
<dbReference type="GO" id="GO:0090694">
    <property type="term" value="C:Scc2-Scc4 cohesin loading complex"/>
    <property type="evidence" value="ECO:0007669"/>
    <property type="project" value="TreeGrafter"/>
</dbReference>
<dbReference type="PANTHER" id="PTHR21704">
    <property type="entry name" value="NIPPED-B-LIKE PROTEIN DELANGIN SCC2-RELATED"/>
    <property type="match status" value="1"/>
</dbReference>
<sequence>MASTIMQVYLKEVLESFFHSKSQVRLEALNVIQLVLNQGLVHPVQVCLNLFILAQI</sequence>
<name>A0A9D4K2Z7_DREPO</name>
<dbReference type="GO" id="GO:0003682">
    <property type="term" value="F:chromatin binding"/>
    <property type="evidence" value="ECO:0007669"/>
    <property type="project" value="TreeGrafter"/>
</dbReference>
<dbReference type="GO" id="GO:0034087">
    <property type="term" value="P:establishment of mitotic sister chromatid cohesion"/>
    <property type="evidence" value="ECO:0007669"/>
    <property type="project" value="TreeGrafter"/>
</dbReference>
<protein>
    <recommendedName>
        <fullName evidence="1">Nipped-B protein</fullName>
    </recommendedName>
</protein>
<dbReference type="InterPro" id="IPR033031">
    <property type="entry name" value="Scc2/Nipped-B"/>
</dbReference>
<feature type="domain" description="Sister chromatid cohesion C-terminal" evidence="2">
    <location>
        <begin position="2"/>
        <end position="47"/>
    </location>
</feature>
<evidence type="ECO:0000259" key="2">
    <source>
        <dbReference type="Pfam" id="PF12830"/>
    </source>
</evidence>
<dbReference type="AlphaFoldDB" id="A0A9D4K2Z7"/>
<evidence type="ECO:0000256" key="1">
    <source>
        <dbReference type="RuleBase" id="RU364107"/>
    </source>
</evidence>
<keyword evidence="1" id="KW-0539">Nucleus</keyword>
<dbReference type="GO" id="GO:0010468">
    <property type="term" value="P:regulation of gene expression"/>
    <property type="evidence" value="ECO:0007669"/>
    <property type="project" value="InterPro"/>
</dbReference>
<keyword evidence="4" id="KW-1185">Reference proteome</keyword>
<comment type="subcellular location">
    <subcellularLocation>
        <location evidence="1">Nucleus</location>
    </subcellularLocation>
</comment>
<dbReference type="InterPro" id="IPR024986">
    <property type="entry name" value="Nipped-B_C"/>
</dbReference>
<gene>
    <name evidence="3" type="ORF">DPMN_105088</name>
</gene>
<dbReference type="GO" id="GO:0140588">
    <property type="term" value="P:chromatin looping"/>
    <property type="evidence" value="ECO:0007669"/>
    <property type="project" value="InterPro"/>
</dbReference>
<dbReference type="GO" id="GO:0061775">
    <property type="term" value="F:cohesin loader activity"/>
    <property type="evidence" value="ECO:0007669"/>
    <property type="project" value="InterPro"/>
</dbReference>
<reference evidence="3" key="2">
    <citation type="submission" date="2020-11" db="EMBL/GenBank/DDBJ databases">
        <authorList>
            <person name="McCartney M.A."/>
            <person name="Auch B."/>
            <person name="Kono T."/>
            <person name="Mallez S."/>
            <person name="Becker A."/>
            <person name="Gohl D.M."/>
            <person name="Silverstein K.A.T."/>
            <person name="Koren S."/>
            <person name="Bechman K.B."/>
            <person name="Herman A."/>
            <person name="Abrahante J.E."/>
            <person name="Garbe J."/>
        </authorList>
    </citation>
    <scope>NUCLEOTIDE SEQUENCE</scope>
    <source>
        <strain evidence="3">Duluth1</strain>
        <tissue evidence="3">Whole animal</tissue>
    </source>
</reference>
<keyword evidence="1" id="KW-0677">Repeat</keyword>
<comment type="caution">
    <text evidence="3">The sequence shown here is derived from an EMBL/GenBank/DDBJ whole genome shotgun (WGS) entry which is preliminary data.</text>
</comment>
<evidence type="ECO:0000313" key="3">
    <source>
        <dbReference type="EMBL" id="KAH3831817.1"/>
    </source>
</evidence>
<keyword evidence="1" id="KW-0131">Cell cycle</keyword>
<accession>A0A9D4K2Z7</accession>
<dbReference type="EMBL" id="JAIWYP010000004">
    <property type="protein sequence ID" value="KAH3831817.1"/>
    <property type="molecule type" value="Genomic_DNA"/>
</dbReference>
<dbReference type="Proteomes" id="UP000828390">
    <property type="component" value="Unassembled WGS sequence"/>
</dbReference>
<dbReference type="Pfam" id="PF12830">
    <property type="entry name" value="Nipped-B_C"/>
    <property type="match status" value="1"/>
</dbReference>
<proteinExistence type="inferred from homology"/>